<evidence type="ECO:0000313" key="2">
    <source>
        <dbReference type="EMBL" id="MBE9223000.1"/>
    </source>
</evidence>
<protein>
    <submittedName>
        <fullName evidence="2">DUF4359 domain-containing protein</fullName>
    </submittedName>
</protein>
<keyword evidence="3" id="KW-1185">Reference proteome</keyword>
<proteinExistence type="predicted"/>
<name>A0ABR9V523_9CHRO</name>
<dbReference type="EMBL" id="JADEWC010000021">
    <property type="protein sequence ID" value="MBE9223000.1"/>
    <property type="molecule type" value="Genomic_DNA"/>
</dbReference>
<keyword evidence="1" id="KW-1133">Transmembrane helix</keyword>
<reference evidence="2 3" key="1">
    <citation type="submission" date="2020-10" db="EMBL/GenBank/DDBJ databases">
        <authorList>
            <person name="Castelo-Branco R."/>
            <person name="Eusebio N."/>
            <person name="Adriana R."/>
            <person name="Vieira A."/>
            <person name="Brugerolle De Fraissinette N."/>
            <person name="Rezende De Castro R."/>
            <person name="Schneider M.P."/>
            <person name="Vasconcelos V."/>
            <person name="Leao P.N."/>
        </authorList>
    </citation>
    <scope>NUCLEOTIDE SEQUENCE [LARGE SCALE GENOMIC DNA]</scope>
    <source>
        <strain evidence="2 3">LEGE 03274</strain>
    </source>
</reference>
<keyword evidence="1" id="KW-0472">Membrane</keyword>
<sequence>MNHLSPSKSLPLSTIAIVSGTILAIFGGILMFTNPNQRQYEEFAEEKLSLYAKENLCQAGAPALDQVLKSQVCHMMVEAGKRQIPRVVRETTQRKNYMLLSIYETNLYLYQFRTIGVFNNFYVLNVDQLYDQN</sequence>
<dbReference type="Pfam" id="PF14271">
    <property type="entry name" value="DUF4359"/>
    <property type="match status" value="1"/>
</dbReference>
<feature type="transmembrane region" description="Helical" evidence="1">
    <location>
        <begin position="12"/>
        <end position="32"/>
    </location>
</feature>
<evidence type="ECO:0000256" key="1">
    <source>
        <dbReference type="SAM" id="Phobius"/>
    </source>
</evidence>
<accession>A0ABR9V523</accession>
<dbReference type="InterPro" id="IPR025578">
    <property type="entry name" value="DUF4359"/>
</dbReference>
<dbReference type="Proteomes" id="UP000654604">
    <property type="component" value="Unassembled WGS sequence"/>
</dbReference>
<gene>
    <name evidence="2" type="ORF">IQ215_09865</name>
</gene>
<comment type="caution">
    <text evidence="2">The sequence shown here is derived from an EMBL/GenBank/DDBJ whole genome shotgun (WGS) entry which is preliminary data.</text>
</comment>
<evidence type="ECO:0000313" key="3">
    <source>
        <dbReference type="Proteomes" id="UP000654604"/>
    </source>
</evidence>
<keyword evidence="1" id="KW-0812">Transmembrane</keyword>
<organism evidence="2 3">
    <name type="scientific">Cyanobacterium stanieri LEGE 03274</name>
    <dbReference type="NCBI Taxonomy" id="1828756"/>
    <lineage>
        <taxon>Bacteria</taxon>
        <taxon>Bacillati</taxon>
        <taxon>Cyanobacteriota</taxon>
        <taxon>Cyanophyceae</taxon>
        <taxon>Oscillatoriophycideae</taxon>
        <taxon>Chroococcales</taxon>
        <taxon>Geminocystaceae</taxon>
        <taxon>Cyanobacterium</taxon>
    </lineage>
</organism>
<dbReference type="RefSeq" id="WP_193801144.1">
    <property type="nucleotide sequence ID" value="NZ_JADEWC010000021.1"/>
</dbReference>